<feature type="compositionally biased region" description="Polar residues" evidence="1">
    <location>
        <begin position="39"/>
        <end position="53"/>
    </location>
</feature>
<keyword evidence="2" id="KW-0732">Signal</keyword>
<gene>
    <name evidence="3" type="ORF">GCM10009799_06380</name>
</gene>
<proteinExistence type="predicted"/>
<protein>
    <submittedName>
        <fullName evidence="3">Uncharacterized protein</fullName>
    </submittedName>
</protein>
<evidence type="ECO:0000313" key="4">
    <source>
        <dbReference type="Proteomes" id="UP001501585"/>
    </source>
</evidence>
<comment type="caution">
    <text evidence="3">The sequence shown here is derived from an EMBL/GenBank/DDBJ whole genome shotgun (WGS) entry which is preliminary data.</text>
</comment>
<sequence>MRIMLFLLALTTALLQMTGYAPAPTGRHARTGRGPSATDEASTAETMPPATQSKRPRPYAPEREPEPASEPRIPDRDAFYELAELSRHASRWHFTYDRSASKAPYTATNCVEPRVSVAASSVQGLEHVLDDIRLPNPVRRYYRLAHQHRPTADQERADLDLLARAAR</sequence>
<feature type="chain" id="PRO_5046810629" evidence="2">
    <location>
        <begin position="24"/>
        <end position="167"/>
    </location>
</feature>
<reference evidence="3 4" key="1">
    <citation type="journal article" date="2019" name="Int. J. Syst. Evol. Microbiol.">
        <title>The Global Catalogue of Microorganisms (GCM) 10K type strain sequencing project: providing services to taxonomists for standard genome sequencing and annotation.</title>
        <authorList>
            <consortium name="The Broad Institute Genomics Platform"/>
            <consortium name="The Broad Institute Genome Sequencing Center for Infectious Disease"/>
            <person name="Wu L."/>
            <person name="Ma J."/>
        </authorList>
    </citation>
    <scope>NUCLEOTIDE SEQUENCE [LARGE SCALE GENOMIC DNA]</scope>
    <source>
        <strain evidence="3 4">JCM 15313</strain>
    </source>
</reference>
<dbReference type="Proteomes" id="UP001501585">
    <property type="component" value="Unassembled WGS sequence"/>
</dbReference>
<keyword evidence="4" id="KW-1185">Reference proteome</keyword>
<evidence type="ECO:0000256" key="2">
    <source>
        <dbReference type="SAM" id="SignalP"/>
    </source>
</evidence>
<evidence type="ECO:0000256" key="1">
    <source>
        <dbReference type="SAM" id="MobiDB-lite"/>
    </source>
</evidence>
<feature type="region of interest" description="Disordered" evidence="1">
    <location>
        <begin position="22"/>
        <end position="76"/>
    </location>
</feature>
<name>A0ABN2SB72_9ACTN</name>
<organism evidence="3 4">
    <name type="scientific">Nocardiopsis rhodophaea</name>
    <dbReference type="NCBI Taxonomy" id="280238"/>
    <lineage>
        <taxon>Bacteria</taxon>
        <taxon>Bacillati</taxon>
        <taxon>Actinomycetota</taxon>
        <taxon>Actinomycetes</taxon>
        <taxon>Streptosporangiales</taxon>
        <taxon>Nocardiopsidaceae</taxon>
        <taxon>Nocardiopsis</taxon>
    </lineage>
</organism>
<dbReference type="EMBL" id="BAAAPC010000002">
    <property type="protein sequence ID" value="GAA1983721.1"/>
    <property type="molecule type" value="Genomic_DNA"/>
</dbReference>
<feature type="signal peptide" evidence="2">
    <location>
        <begin position="1"/>
        <end position="23"/>
    </location>
</feature>
<accession>A0ABN2SB72</accession>
<evidence type="ECO:0000313" key="3">
    <source>
        <dbReference type="EMBL" id="GAA1983721.1"/>
    </source>
</evidence>